<organism evidence="1 2">
    <name type="scientific">Steinernema glaseri</name>
    <dbReference type="NCBI Taxonomy" id="37863"/>
    <lineage>
        <taxon>Eukaryota</taxon>
        <taxon>Metazoa</taxon>
        <taxon>Ecdysozoa</taxon>
        <taxon>Nematoda</taxon>
        <taxon>Chromadorea</taxon>
        <taxon>Rhabditida</taxon>
        <taxon>Tylenchina</taxon>
        <taxon>Panagrolaimomorpha</taxon>
        <taxon>Strongyloidoidea</taxon>
        <taxon>Steinernematidae</taxon>
        <taxon>Steinernema</taxon>
    </lineage>
</organism>
<evidence type="ECO:0000313" key="2">
    <source>
        <dbReference type="WBParaSite" id="L893_g6183.t1"/>
    </source>
</evidence>
<proteinExistence type="predicted"/>
<protein>
    <submittedName>
        <fullName evidence="2">Tudor domain-containing protein</fullName>
    </submittedName>
</protein>
<accession>A0A1I8AI32</accession>
<sequence>MSDPSNSPDARFTFFCALGLKHKFRSEKVRLFAIQFDELIARIDASLKPYYTRVSGVTSCPVRADQSSLLAKAKTTSFGPSTVVVVQVEQGDDTRYRGWILDPGLKKSGFKNQQNHSLRNAPICITLTTINFILPLLPPS</sequence>
<reference evidence="2" key="1">
    <citation type="submission" date="2016-11" db="UniProtKB">
        <authorList>
            <consortium name="WormBaseParasite"/>
        </authorList>
    </citation>
    <scope>IDENTIFICATION</scope>
</reference>
<dbReference type="Proteomes" id="UP000095287">
    <property type="component" value="Unplaced"/>
</dbReference>
<dbReference type="WBParaSite" id="L893_g6183.t1">
    <property type="protein sequence ID" value="L893_g6183.t1"/>
    <property type="gene ID" value="L893_g6183"/>
</dbReference>
<evidence type="ECO:0000313" key="1">
    <source>
        <dbReference type="Proteomes" id="UP000095287"/>
    </source>
</evidence>
<dbReference type="AlphaFoldDB" id="A0A1I8AI32"/>
<name>A0A1I8AI32_9BILA</name>
<keyword evidence="1" id="KW-1185">Reference proteome</keyword>